<dbReference type="Pfam" id="PF06980">
    <property type="entry name" value="DUF1302"/>
    <property type="match status" value="1"/>
</dbReference>
<evidence type="ECO:0000256" key="1">
    <source>
        <dbReference type="SAM" id="MobiDB-lite"/>
    </source>
</evidence>
<protein>
    <submittedName>
        <fullName evidence="3">Uncharacterized protein DUF1302</fullName>
    </submittedName>
</protein>
<evidence type="ECO:0000313" key="3">
    <source>
        <dbReference type="EMBL" id="TDR19505.1"/>
    </source>
</evidence>
<feature type="region of interest" description="Disordered" evidence="1">
    <location>
        <begin position="517"/>
        <end position="539"/>
    </location>
</feature>
<organism evidence="3 4">
    <name type="scientific">Marinicella litoralis</name>
    <dbReference type="NCBI Taxonomy" id="644220"/>
    <lineage>
        <taxon>Bacteria</taxon>
        <taxon>Pseudomonadati</taxon>
        <taxon>Pseudomonadota</taxon>
        <taxon>Gammaproteobacteria</taxon>
        <taxon>Lysobacterales</taxon>
        <taxon>Marinicellaceae</taxon>
        <taxon>Marinicella</taxon>
    </lineage>
</organism>
<comment type="caution">
    <text evidence="3">The sequence shown here is derived from an EMBL/GenBank/DDBJ whole genome shotgun (WGS) entry which is preliminary data.</text>
</comment>
<evidence type="ECO:0000313" key="4">
    <source>
        <dbReference type="Proteomes" id="UP000295724"/>
    </source>
</evidence>
<accession>A0A4R6XJ29</accession>
<feature type="chain" id="PRO_5020277796" evidence="2">
    <location>
        <begin position="43"/>
        <end position="645"/>
    </location>
</feature>
<dbReference type="EMBL" id="SNZB01000004">
    <property type="protein sequence ID" value="TDR19505.1"/>
    <property type="molecule type" value="Genomic_DNA"/>
</dbReference>
<sequence length="645" mass="70461">MRNTIKKRGVQEMAQNNTRFQLKPLKLAMMAAALGMTGSAMSAEIFNNGDYSFNIDTTVSMGASWRVADRDDRLIGKANINPFVGVDLSTGAASSLAQRIAAPGRWSINSDDGNLNYDQGDLISNALKFTSDLSFAGPTWGAFMRVTGFYDFENADNDNLSRTAKEFVGEDYRLLDAYVYKDFDIGNQIASVRLGRQVVSWGESTFIQQGINIINPVDVSKIRVAGAELKEAFLPIDMISFSTSITDNLSLEAVYMFEFEQIDPDPAGTYFSTNDFATPGGEYVALGFGIVPELSDVGQISQLPVPPGLIAATVGNINNFSILRKPTPATSDDGQYGIALRYYAEQLNNTEFGLYYLNYHSRLPLISGYALGQPGVGLGVTSPSSGSYFTEFPEDINLFGLSFNTTINSLGISLQGELSYRDNVPLQIDDVEVLFGALSPLNVAIPAEYDRFVSQLGEFSPGEYIQGWERHEVSQLQFTATKLFGPNEFFGTDQIVLLGEVGFTNVWDLPAQSDLRYNGPGTDTGGGPSTLTGGTSRNPVTEGSDFFATPFSWGYRLVTRLDYNSVFGSSWNLSPRLAFNHDVNGTTPGPGGNFIEGRKSYTIGVNGIYLEKWSADLSYTGYSGAGIHNQIFDRDFVAFNVKYSF</sequence>
<dbReference type="InterPro" id="IPR010727">
    <property type="entry name" value="DUF1302"/>
</dbReference>
<name>A0A4R6XJ29_9GAMM</name>
<proteinExistence type="predicted"/>
<keyword evidence="4" id="KW-1185">Reference proteome</keyword>
<dbReference type="RefSeq" id="WP_162846866.1">
    <property type="nucleotide sequence ID" value="NZ_NIHB01000004.1"/>
</dbReference>
<dbReference type="Proteomes" id="UP000295724">
    <property type="component" value="Unassembled WGS sequence"/>
</dbReference>
<feature type="signal peptide" evidence="2">
    <location>
        <begin position="1"/>
        <end position="42"/>
    </location>
</feature>
<gene>
    <name evidence="3" type="ORF">C8D91_2061</name>
</gene>
<dbReference type="AlphaFoldDB" id="A0A4R6XJ29"/>
<evidence type="ECO:0000256" key="2">
    <source>
        <dbReference type="SAM" id="SignalP"/>
    </source>
</evidence>
<reference evidence="3 4" key="1">
    <citation type="submission" date="2019-03" db="EMBL/GenBank/DDBJ databases">
        <title>Genomic Encyclopedia of Type Strains, Phase IV (KMG-IV): sequencing the most valuable type-strain genomes for metagenomic binning, comparative biology and taxonomic classification.</title>
        <authorList>
            <person name="Goeker M."/>
        </authorList>
    </citation>
    <scope>NUCLEOTIDE SEQUENCE [LARGE SCALE GENOMIC DNA]</scope>
    <source>
        <strain evidence="3 4">DSM 25488</strain>
    </source>
</reference>
<keyword evidence="2" id="KW-0732">Signal</keyword>